<dbReference type="Gene3D" id="1.20.120.10">
    <property type="entry name" value="Cytochrome c/b562"/>
    <property type="match status" value="1"/>
</dbReference>
<comment type="caution">
    <text evidence="3">The sequence shown here is derived from an EMBL/GenBank/DDBJ whole genome shotgun (WGS) entry which is preliminary data.</text>
</comment>
<dbReference type="SUPFAM" id="SSF47175">
    <property type="entry name" value="Cytochromes"/>
    <property type="match status" value="1"/>
</dbReference>
<protein>
    <recommendedName>
        <fullName evidence="5">Cytochrome C</fullName>
    </recommendedName>
</protein>
<feature type="coiled-coil region" evidence="1">
    <location>
        <begin position="260"/>
        <end position="287"/>
    </location>
</feature>
<dbReference type="Proteomes" id="UP000225740">
    <property type="component" value="Unassembled WGS sequence"/>
</dbReference>
<keyword evidence="2" id="KW-0732">Signal</keyword>
<accession>A0A2G1W514</accession>
<gene>
    <name evidence="3" type="ORF">CEE69_17085</name>
</gene>
<name>A0A2G1W514_9BACT</name>
<evidence type="ECO:0008006" key="5">
    <source>
        <dbReference type="Google" id="ProtNLM"/>
    </source>
</evidence>
<evidence type="ECO:0000256" key="2">
    <source>
        <dbReference type="SAM" id="SignalP"/>
    </source>
</evidence>
<feature type="chain" id="PRO_5013679565" description="Cytochrome C" evidence="2">
    <location>
        <begin position="25"/>
        <end position="290"/>
    </location>
</feature>
<feature type="signal peptide" evidence="2">
    <location>
        <begin position="1"/>
        <end position="24"/>
    </location>
</feature>
<dbReference type="SUPFAM" id="SSF52799">
    <property type="entry name" value="(Phosphotyrosine protein) phosphatases II"/>
    <property type="match status" value="1"/>
</dbReference>
<keyword evidence="4" id="KW-1185">Reference proteome</keyword>
<dbReference type="GO" id="GO:0022900">
    <property type="term" value="P:electron transport chain"/>
    <property type="evidence" value="ECO:0007669"/>
    <property type="project" value="InterPro"/>
</dbReference>
<evidence type="ECO:0000313" key="4">
    <source>
        <dbReference type="Proteomes" id="UP000225740"/>
    </source>
</evidence>
<dbReference type="InterPro" id="IPR010980">
    <property type="entry name" value="Cyt_c/b562"/>
</dbReference>
<dbReference type="GO" id="GO:0009055">
    <property type="term" value="F:electron transfer activity"/>
    <property type="evidence" value="ECO:0007669"/>
    <property type="project" value="InterPro"/>
</dbReference>
<dbReference type="GO" id="GO:0005506">
    <property type="term" value="F:iron ion binding"/>
    <property type="evidence" value="ECO:0007669"/>
    <property type="project" value="InterPro"/>
</dbReference>
<dbReference type="GO" id="GO:0020037">
    <property type="term" value="F:heme binding"/>
    <property type="evidence" value="ECO:0007669"/>
    <property type="project" value="InterPro"/>
</dbReference>
<sequence>MIRSLLGAIGILSASLLCFSYANADESRKADKQTAAHAPSALENRIEVHPSLMSGAAPHGEAAFAELASLGVKVVVSVDGQRPDIELARKHGLRYIHIPIGYDGVHEQACKAAVALTDQIQEPMYVHCHHGKHRGPAMAAVIAQTAGWLDRKQAIELLKNAGTGSQYAGLWRDVDGFRPQPDSVEIPELVEVAQISTLASHMVDTSLHYEVLLKSMRSNDWKVGEVRLLQEALRESHRVCNEEMRPWMKDSVELVHSMESQVEREDYQELSESMARLKKACNQCHERYRN</sequence>
<evidence type="ECO:0000256" key="1">
    <source>
        <dbReference type="SAM" id="Coils"/>
    </source>
</evidence>
<dbReference type="OrthoDB" id="251220at2"/>
<dbReference type="EMBL" id="NIZW01000013">
    <property type="protein sequence ID" value="PHQ34123.1"/>
    <property type="molecule type" value="Genomic_DNA"/>
</dbReference>
<dbReference type="InterPro" id="IPR029021">
    <property type="entry name" value="Prot-tyrosine_phosphatase-like"/>
</dbReference>
<reference evidence="3 4" key="1">
    <citation type="submission" date="2017-06" db="EMBL/GenBank/DDBJ databases">
        <title>Description of Rhodopirellula bahusiensis sp. nov.</title>
        <authorList>
            <person name="Kizina J."/>
            <person name="Harder J."/>
        </authorList>
    </citation>
    <scope>NUCLEOTIDE SEQUENCE [LARGE SCALE GENOMIC DNA]</scope>
    <source>
        <strain evidence="3 4">SWK21</strain>
    </source>
</reference>
<keyword evidence="1" id="KW-0175">Coiled coil</keyword>
<organism evidence="3 4">
    <name type="scientific">Rhodopirellula bahusiensis</name>
    <dbReference type="NCBI Taxonomy" id="2014065"/>
    <lineage>
        <taxon>Bacteria</taxon>
        <taxon>Pseudomonadati</taxon>
        <taxon>Planctomycetota</taxon>
        <taxon>Planctomycetia</taxon>
        <taxon>Pirellulales</taxon>
        <taxon>Pirellulaceae</taxon>
        <taxon>Rhodopirellula</taxon>
    </lineage>
</organism>
<dbReference type="AlphaFoldDB" id="A0A2G1W514"/>
<dbReference type="Pfam" id="PF22785">
    <property type="entry name" value="Tc-R-P"/>
    <property type="match status" value="1"/>
</dbReference>
<evidence type="ECO:0000313" key="3">
    <source>
        <dbReference type="EMBL" id="PHQ34123.1"/>
    </source>
</evidence>
<proteinExistence type="predicted"/>
<dbReference type="Gene3D" id="3.90.190.10">
    <property type="entry name" value="Protein tyrosine phosphatase superfamily"/>
    <property type="match status" value="1"/>
</dbReference>